<feature type="domain" description="CEP76/DRC7 peptidase-like" evidence="5">
    <location>
        <begin position="316"/>
        <end position="391"/>
    </location>
</feature>
<evidence type="ECO:0000256" key="2">
    <source>
        <dbReference type="ARBA" id="ARBA00022490"/>
    </source>
</evidence>
<dbReference type="Pfam" id="PF24656">
    <property type="entry name" value="CEPT76_peptidase"/>
    <property type="match status" value="1"/>
</dbReference>
<dbReference type="InterPro" id="IPR056290">
    <property type="entry name" value="CEPT76/DRC7_peptidase-like_dom"/>
</dbReference>
<evidence type="ECO:0000256" key="3">
    <source>
        <dbReference type="ARBA" id="ARBA00023212"/>
    </source>
</evidence>
<dbReference type="InterPro" id="IPR056292">
    <property type="entry name" value="DRC7_C"/>
</dbReference>
<evidence type="ECO:0000259" key="7">
    <source>
        <dbReference type="Pfam" id="PF24671"/>
    </source>
</evidence>
<evidence type="ECO:0000313" key="8">
    <source>
        <dbReference type="RefSeq" id="XP_013170888.1"/>
    </source>
</evidence>
<gene>
    <name evidence="8" type="primary">LOC106120186</name>
</gene>
<proteinExistence type="predicted"/>
<evidence type="ECO:0000259" key="5">
    <source>
        <dbReference type="Pfam" id="PF24656"/>
    </source>
</evidence>
<dbReference type="RefSeq" id="XP_013170888.1">
    <property type="nucleotide sequence ID" value="XM_013315434.1"/>
</dbReference>
<comment type="subcellular location">
    <subcellularLocation>
        <location evidence="1">Cytoplasm</location>
        <location evidence="1">Cytoskeleton</location>
    </subcellularLocation>
</comment>
<dbReference type="PANTHER" id="PTHR35249">
    <property type="entry name" value="DYNEIN REGULATORY COMPLEX SUBUNIT 7"/>
    <property type="match status" value="1"/>
</dbReference>
<dbReference type="Pfam" id="PF24671">
    <property type="entry name" value="DRC7_C"/>
    <property type="match status" value="1"/>
</dbReference>
<evidence type="ECO:0000259" key="6">
    <source>
        <dbReference type="Pfam" id="PF24667"/>
    </source>
</evidence>
<dbReference type="KEGG" id="pxu:106120186"/>
<dbReference type="GeneID" id="106120186"/>
<dbReference type="PANTHER" id="PTHR35249:SF2">
    <property type="entry name" value="DYNEIN REGULATORY COMPLEX SUBUNIT 7"/>
    <property type="match status" value="1"/>
</dbReference>
<dbReference type="AlphaFoldDB" id="A0AAJ6ZEF2"/>
<keyword evidence="2" id="KW-0963">Cytoplasm</keyword>
<protein>
    <submittedName>
        <fullName evidence="8">Dynein regulatory complex subunit 7</fullName>
    </submittedName>
</protein>
<dbReference type="CTD" id="4379864"/>
<organism evidence="8">
    <name type="scientific">Papilio xuthus</name>
    <name type="common">Asian swallowtail butterfly</name>
    <dbReference type="NCBI Taxonomy" id="66420"/>
    <lineage>
        <taxon>Eukaryota</taxon>
        <taxon>Metazoa</taxon>
        <taxon>Ecdysozoa</taxon>
        <taxon>Arthropoda</taxon>
        <taxon>Hexapoda</taxon>
        <taxon>Insecta</taxon>
        <taxon>Pterygota</taxon>
        <taxon>Neoptera</taxon>
        <taxon>Endopterygota</taxon>
        <taxon>Lepidoptera</taxon>
        <taxon>Glossata</taxon>
        <taxon>Ditrysia</taxon>
        <taxon>Papilionoidea</taxon>
        <taxon>Papilionidae</taxon>
        <taxon>Papilioninae</taxon>
        <taxon>Papilio</taxon>
    </lineage>
</organism>
<keyword evidence="3" id="KW-0206">Cytoskeleton</keyword>
<sequence length="893" mass="104030">MASIKLSSETFSIDKKTDVEQLDPVLEINESIVTQIFDRPCEEGEFNEISPRIFGRKVVKDKLNIESLVNAIYELGVVNLCWPEINEPVFETRSCFPKSYYTNTDKERLLLAYAENFRRQFLLFYKFRRPLLLQAPNECGLQKMVCTTIRPTKLCYSDTTTWQGIATLASEYFDYEPLAKPMLHPERIMSPYTAIIRRSGNPFELAHVLVSWLVGGGYDAYVVVGCAQRDVCMAIRYRTDCPHLPDENPVVEAPPPPEAEPRYRLVPLPDFSSKYCKDMEKKEADQRQAEIDKAEKARRDRIAELEKPPPDKIDEWRTHAWALVLPGFMGIEEPFFIEPSEGNRYPVDAKQYQQLDSVYNHENYYVNIQSCAEGLGSLNYDLGDLQCWEHLLAGEPHHRRQIVGVDTADKSSAILTEKHLDAPASWVEKLDISADEYEQRYPGSHKVIHYKKVLMEQFSPYSQADGIVKRIKIFEDYALSVPLLTYEWYQNRVDKMECSRLDHKKKVRRETFGIGRKDHLLKHEYALEAPVTSVEAQRTLYFNYYPRLDHLDRIECTPLTFDEYYIDRSDRLESRLISYTEGTKAEPKRSLKDVIETYSRNPDVPAKDDVWKRIFHIQENAIELLYHYDYNFVTNDTRSFIKPNLAETGGKILFYPDKTAGYVANPVAKQPRPLNVYYALCDNMAWEQRSNKHVRDREADVTDYLAHRHQELTEPQLYVALFDTERNEEAKRGWKEQETQKAEVTEREKEAEIDPLAPYLARMFGSGHGAGAGTALTYQQAALLREQCVTDFKAKQLDRQNLIQARYDKLNGEYKAKRLWYLANQFILTPEKESAYFATSAELAFRVHSLEVRLTRHRDLSGPRFRALEDYLDKHPLLKDYNRMRKLKALQEK</sequence>
<dbReference type="Pfam" id="PF24667">
    <property type="entry name" value="MORN_DRC7"/>
    <property type="match status" value="1"/>
</dbReference>
<dbReference type="Proteomes" id="UP000694872">
    <property type="component" value="Unplaced"/>
</dbReference>
<evidence type="ECO:0000256" key="1">
    <source>
        <dbReference type="ARBA" id="ARBA00004245"/>
    </source>
</evidence>
<accession>A0AAJ6ZEF2</accession>
<evidence type="ECO:0000256" key="4">
    <source>
        <dbReference type="SAM" id="MobiDB-lite"/>
    </source>
</evidence>
<dbReference type="GO" id="GO:0031514">
    <property type="term" value="C:motile cilium"/>
    <property type="evidence" value="ECO:0007669"/>
    <property type="project" value="TreeGrafter"/>
</dbReference>
<dbReference type="InterPro" id="IPR033551">
    <property type="entry name" value="DRC7/lobo"/>
</dbReference>
<name>A0AAJ6ZEF2_PAPXU</name>
<dbReference type="InterPro" id="IPR056291">
    <property type="entry name" value="MORN_DRC7"/>
</dbReference>
<feature type="domain" description="Dynein regulatory complex subunit 7 MORN" evidence="6">
    <location>
        <begin position="442"/>
        <end position="719"/>
    </location>
</feature>
<dbReference type="GO" id="GO:0005856">
    <property type="term" value="C:cytoskeleton"/>
    <property type="evidence" value="ECO:0007669"/>
    <property type="project" value="UniProtKB-SubCell"/>
</dbReference>
<feature type="domain" description="Dynein regulatory complex subunit 7 C-terminal" evidence="7">
    <location>
        <begin position="775"/>
        <end position="880"/>
    </location>
</feature>
<reference evidence="8" key="1">
    <citation type="submission" date="2025-08" db="UniProtKB">
        <authorList>
            <consortium name="RefSeq"/>
        </authorList>
    </citation>
    <scope>IDENTIFICATION</scope>
</reference>
<dbReference type="GO" id="GO:0030317">
    <property type="term" value="P:flagellated sperm motility"/>
    <property type="evidence" value="ECO:0007669"/>
    <property type="project" value="TreeGrafter"/>
</dbReference>
<feature type="region of interest" description="Disordered" evidence="4">
    <location>
        <begin position="282"/>
        <end position="309"/>
    </location>
</feature>